<organism evidence="1 2">
    <name type="scientific">Paramarasmius palmivorus</name>
    <dbReference type="NCBI Taxonomy" id="297713"/>
    <lineage>
        <taxon>Eukaryota</taxon>
        <taxon>Fungi</taxon>
        <taxon>Dikarya</taxon>
        <taxon>Basidiomycota</taxon>
        <taxon>Agaricomycotina</taxon>
        <taxon>Agaricomycetes</taxon>
        <taxon>Agaricomycetidae</taxon>
        <taxon>Agaricales</taxon>
        <taxon>Marasmiineae</taxon>
        <taxon>Marasmiaceae</taxon>
        <taxon>Paramarasmius</taxon>
    </lineage>
</organism>
<gene>
    <name evidence="1" type="ORF">VNI00_006698</name>
</gene>
<dbReference type="Proteomes" id="UP001383192">
    <property type="component" value="Unassembled WGS sequence"/>
</dbReference>
<name>A0AAW0DB09_9AGAR</name>
<comment type="caution">
    <text evidence="1">The sequence shown here is derived from an EMBL/GenBank/DDBJ whole genome shotgun (WGS) entry which is preliminary data.</text>
</comment>
<dbReference type="AlphaFoldDB" id="A0AAW0DB09"/>
<accession>A0AAW0DB09</accession>
<protein>
    <submittedName>
        <fullName evidence="1">Uncharacterized protein</fullName>
    </submittedName>
</protein>
<sequence>MKVVVKNWPTSIGIWFKYLLDGFVLGDEEPNTPQGLEFRDDILAVLPDLFRIGGSLDERIDYVRAIFRDNDKSLGMISLVARVWMKLLDMPHTASFQWASFVAGTFYTHETQVPNELEEYLTSSKDSDLVGVAIRHMSRFAMQCRNSLPDFNVVSELTITMIVSETCFDSSSPRYRDFVSRGGITALVKVLSGVLSQRMISSYLTIGGTDESPDTTLMIIRACLNLLVDCLESRAAVMEALVAGLLKAVVRAVGVYDMGDSEDSKGHSERKLGDMIANVLQRVSRFIAYPPVYRRFKRSIQKYVNVEWEESLPESNKYLSDVWNTCLDNMGILEDILSAFMGSKWPLLFNPVRAMGPPQSTVIARPAEWRFIALVHARKGIGQHTKKNALGYPTYAKPVLNDIERQVFNELVRTYVYIFNKYIKERLDSCNKANPVVVLDFDEVIPESKKGLRLVDLSCLQVHDRSEIIQDTRLSPSHVEAIQKCPSPDDPSKALVLAFFPAPWFRKAQFVLTIIEIPEVSDSDTDSEGWSSDME</sequence>
<reference evidence="1 2" key="1">
    <citation type="submission" date="2024-01" db="EMBL/GenBank/DDBJ databases">
        <title>A draft genome for a cacao thread blight-causing isolate of Paramarasmius palmivorus.</title>
        <authorList>
            <person name="Baruah I.K."/>
            <person name="Bukari Y."/>
            <person name="Amoako-Attah I."/>
            <person name="Meinhardt L.W."/>
            <person name="Bailey B.A."/>
            <person name="Cohen S.P."/>
        </authorList>
    </citation>
    <scope>NUCLEOTIDE SEQUENCE [LARGE SCALE GENOMIC DNA]</scope>
    <source>
        <strain evidence="1 2">GH-12</strain>
    </source>
</reference>
<proteinExistence type="predicted"/>
<keyword evidence="2" id="KW-1185">Reference proteome</keyword>
<dbReference type="EMBL" id="JAYKXP010000020">
    <property type="protein sequence ID" value="KAK7047467.1"/>
    <property type="molecule type" value="Genomic_DNA"/>
</dbReference>
<evidence type="ECO:0000313" key="1">
    <source>
        <dbReference type="EMBL" id="KAK7047467.1"/>
    </source>
</evidence>
<evidence type="ECO:0000313" key="2">
    <source>
        <dbReference type="Proteomes" id="UP001383192"/>
    </source>
</evidence>